<keyword evidence="3" id="KW-1185">Reference proteome</keyword>
<protein>
    <recommendedName>
        <fullName evidence="4">Transmembrane protein</fullName>
    </recommendedName>
</protein>
<accession>A0ABM8JMZ9</accession>
<reference evidence="3" key="1">
    <citation type="journal article" date="2024" name="FEMS Microbiol. Lett.">
        <title>Genomic insights into Spiroplasma endosymbionts that induce male-killing and protective phenotypes in the pea aphid.</title>
        <authorList>
            <person name="Arai H."/>
            <person name="Legeai F."/>
            <person name="Kageyama D."/>
            <person name="Sugio A."/>
            <person name="Simon J.C."/>
        </authorList>
    </citation>
    <scope>NUCLEOTIDE SEQUENCE [LARGE SCALE GENOMIC DNA]</scope>
    <source>
        <strain evidence="3">sAp269</strain>
    </source>
</reference>
<sequence>MKIKQIMKGMIDMMFSIFNLLSNFDSQTQQLLNNLMEVLLPILYAIGGCGLAFSTIKYAFKIHSGPENKGGYLRHMVWSVLGCSMILMSSGIAHIIFARMLGLL</sequence>
<gene>
    <name evidence="2" type="ORF">SAP269_00980</name>
</gene>
<keyword evidence="1" id="KW-0812">Transmembrane</keyword>
<evidence type="ECO:0000313" key="3">
    <source>
        <dbReference type="Proteomes" id="UP001473424"/>
    </source>
</evidence>
<organism evidence="2 3">
    <name type="scientific">Spiroplasma ixodetis</name>
    <dbReference type="NCBI Taxonomy" id="2141"/>
    <lineage>
        <taxon>Bacteria</taxon>
        <taxon>Bacillati</taxon>
        <taxon>Mycoplasmatota</taxon>
        <taxon>Mollicutes</taxon>
        <taxon>Entomoplasmatales</taxon>
        <taxon>Spiroplasmataceae</taxon>
        <taxon>Spiroplasma</taxon>
    </lineage>
</organism>
<keyword evidence="1" id="KW-1133">Transmembrane helix</keyword>
<evidence type="ECO:0000256" key="1">
    <source>
        <dbReference type="SAM" id="Phobius"/>
    </source>
</evidence>
<evidence type="ECO:0000313" key="2">
    <source>
        <dbReference type="EMBL" id="BET37509.1"/>
    </source>
</evidence>
<dbReference type="Proteomes" id="UP001473424">
    <property type="component" value="Chromosome"/>
</dbReference>
<name>A0ABM8JMZ9_9MOLU</name>
<dbReference type="EMBL" id="AP028955">
    <property type="protein sequence ID" value="BET37509.1"/>
    <property type="molecule type" value="Genomic_DNA"/>
</dbReference>
<dbReference type="RefSeq" id="WP_353306373.1">
    <property type="nucleotide sequence ID" value="NZ_AP028955.1"/>
</dbReference>
<evidence type="ECO:0008006" key="4">
    <source>
        <dbReference type="Google" id="ProtNLM"/>
    </source>
</evidence>
<keyword evidence="1" id="KW-0472">Membrane</keyword>
<feature type="transmembrane region" description="Helical" evidence="1">
    <location>
        <begin position="42"/>
        <end position="60"/>
    </location>
</feature>
<feature type="transmembrane region" description="Helical" evidence="1">
    <location>
        <begin position="72"/>
        <end position="97"/>
    </location>
</feature>
<proteinExistence type="predicted"/>